<name>A0A7D9KXI2_PARCT</name>
<dbReference type="EMBL" id="CACRXK020011942">
    <property type="protein sequence ID" value="CAB4022369.1"/>
    <property type="molecule type" value="Genomic_DNA"/>
</dbReference>
<evidence type="ECO:0000313" key="1">
    <source>
        <dbReference type="EMBL" id="CAB4022369.1"/>
    </source>
</evidence>
<evidence type="ECO:0000313" key="2">
    <source>
        <dbReference type="Proteomes" id="UP001152795"/>
    </source>
</evidence>
<feature type="non-terminal residue" evidence="1">
    <location>
        <position position="1"/>
    </location>
</feature>
<comment type="caution">
    <text evidence="1">The sequence shown here is derived from an EMBL/GenBank/DDBJ whole genome shotgun (WGS) entry which is preliminary data.</text>
</comment>
<dbReference type="Proteomes" id="UP001152795">
    <property type="component" value="Unassembled WGS sequence"/>
</dbReference>
<keyword evidence="2" id="KW-1185">Reference proteome</keyword>
<accession>A0A7D9KXI2</accession>
<reference evidence="1" key="1">
    <citation type="submission" date="2020-04" db="EMBL/GenBank/DDBJ databases">
        <authorList>
            <person name="Alioto T."/>
            <person name="Alioto T."/>
            <person name="Gomez Garrido J."/>
        </authorList>
    </citation>
    <scope>NUCLEOTIDE SEQUENCE</scope>
    <source>
        <strain evidence="1">A484AB</strain>
    </source>
</reference>
<dbReference type="GO" id="GO:0031012">
    <property type="term" value="C:extracellular matrix"/>
    <property type="evidence" value="ECO:0007669"/>
    <property type="project" value="TreeGrafter"/>
</dbReference>
<sequence>MSQSNNVNPDTLELKDICDIYDMDCIIKEPTKVTNVTSTLIDVILTTIPQHFLTSGTIDTHISDHYLIFSVMKAKLPRPKPKVIKYRSYKYFNGEEFNADLRAIPFHIATVFDDPDDVNWAWNKLLTDSSERHVPLILCTIIRGNQVPFMTKVLLKSIMTRNRLHKKFLKSKSSEDWEKYLNLSTTKATGMDKISAKILQVAAPVIAPSLTEIFNMSIDSEQFPSDWKAARVIPLFKKGQRSMLDNYRPISILPV</sequence>
<protein>
    <submittedName>
        <fullName evidence="1">Uncharacterized protein</fullName>
    </submittedName>
</protein>
<dbReference type="PANTHER" id="PTHR33395:SF22">
    <property type="entry name" value="REVERSE TRANSCRIPTASE DOMAIN-CONTAINING PROTEIN"/>
    <property type="match status" value="1"/>
</dbReference>
<dbReference type="OrthoDB" id="407509at2759"/>
<gene>
    <name evidence="1" type="ORF">PACLA_8A008424</name>
</gene>
<organism evidence="1 2">
    <name type="scientific">Paramuricea clavata</name>
    <name type="common">Red gorgonian</name>
    <name type="synonym">Violescent sea-whip</name>
    <dbReference type="NCBI Taxonomy" id="317549"/>
    <lineage>
        <taxon>Eukaryota</taxon>
        <taxon>Metazoa</taxon>
        <taxon>Cnidaria</taxon>
        <taxon>Anthozoa</taxon>
        <taxon>Octocorallia</taxon>
        <taxon>Malacalcyonacea</taxon>
        <taxon>Plexauridae</taxon>
        <taxon>Paramuricea</taxon>
    </lineage>
</organism>
<proteinExistence type="predicted"/>
<dbReference type="AlphaFoldDB" id="A0A7D9KXI2"/>
<dbReference type="PANTHER" id="PTHR33395">
    <property type="entry name" value="TRANSCRIPTASE, PUTATIVE-RELATED-RELATED"/>
    <property type="match status" value="1"/>
</dbReference>